<keyword evidence="3 5" id="KW-0863">Zinc-finger</keyword>
<evidence type="ECO:0000256" key="6">
    <source>
        <dbReference type="SAM" id="MobiDB-lite"/>
    </source>
</evidence>
<evidence type="ECO:0000256" key="3">
    <source>
        <dbReference type="ARBA" id="ARBA00022771"/>
    </source>
</evidence>
<dbReference type="GO" id="GO:0008270">
    <property type="term" value="F:zinc ion binding"/>
    <property type="evidence" value="ECO:0007669"/>
    <property type="project" value="UniProtKB-KW"/>
</dbReference>
<protein>
    <recommendedName>
        <fullName evidence="7">C2H2-type domain-containing protein</fullName>
    </recommendedName>
</protein>
<evidence type="ECO:0000313" key="8">
    <source>
        <dbReference type="EMBL" id="CAG7819049.1"/>
    </source>
</evidence>
<gene>
    <name evidence="8" type="ORF">AFUS01_LOCUS29519</name>
</gene>
<feature type="domain" description="C2H2-type" evidence="7">
    <location>
        <begin position="259"/>
        <end position="286"/>
    </location>
</feature>
<accession>A0A8J2LAP8</accession>
<keyword evidence="1" id="KW-0479">Metal-binding</keyword>
<feature type="domain" description="C2H2-type" evidence="7">
    <location>
        <begin position="432"/>
        <end position="459"/>
    </location>
</feature>
<organism evidence="8 9">
    <name type="scientific">Allacma fusca</name>
    <dbReference type="NCBI Taxonomy" id="39272"/>
    <lineage>
        <taxon>Eukaryota</taxon>
        <taxon>Metazoa</taxon>
        <taxon>Ecdysozoa</taxon>
        <taxon>Arthropoda</taxon>
        <taxon>Hexapoda</taxon>
        <taxon>Collembola</taxon>
        <taxon>Symphypleona</taxon>
        <taxon>Sminthuridae</taxon>
        <taxon>Allacma</taxon>
    </lineage>
</organism>
<keyword evidence="4" id="KW-0862">Zinc</keyword>
<dbReference type="Pfam" id="PF00096">
    <property type="entry name" value="zf-C2H2"/>
    <property type="match status" value="1"/>
</dbReference>
<comment type="caution">
    <text evidence="8">The sequence shown here is derived from an EMBL/GenBank/DDBJ whole genome shotgun (WGS) entry which is preliminary data.</text>
</comment>
<feature type="domain" description="C2H2-type" evidence="7">
    <location>
        <begin position="375"/>
        <end position="402"/>
    </location>
</feature>
<feature type="compositionally biased region" description="Polar residues" evidence="6">
    <location>
        <begin position="182"/>
        <end position="191"/>
    </location>
</feature>
<evidence type="ECO:0000313" key="9">
    <source>
        <dbReference type="Proteomes" id="UP000708208"/>
    </source>
</evidence>
<keyword evidence="2" id="KW-0677">Repeat</keyword>
<dbReference type="AlphaFoldDB" id="A0A8J2LAP8"/>
<keyword evidence="9" id="KW-1185">Reference proteome</keyword>
<dbReference type="OrthoDB" id="8823111at2759"/>
<evidence type="ECO:0000259" key="7">
    <source>
        <dbReference type="PROSITE" id="PS50157"/>
    </source>
</evidence>
<dbReference type="InterPro" id="IPR013087">
    <property type="entry name" value="Znf_C2H2_type"/>
</dbReference>
<name>A0A8J2LAP8_9HEXA</name>
<dbReference type="PROSITE" id="PS00028">
    <property type="entry name" value="ZINC_FINGER_C2H2_1"/>
    <property type="match status" value="6"/>
</dbReference>
<evidence type="ECO:0000256" key="4">
    <source>
        <dbReference type="ARBA" id="ARBA00022833"/>
    </source>
</evidence>
<dbReference type="PROSITE" id="PS50157">
    <property type="entry name" value="ZINC_FINGER_C2H2_2"/>
    <property type="match status" value="6"/>
</dbReference>
<evidence type="ECO:0000256" key="1">
    <source>
        <dbReference type="ARBA" id="ARBA00022723"/>
    </source>
</evidence>
<dbReference type="PANTHER" id="PTHR24379:SF121">
    <property type="entry name" value="C2H2-TYPE DOMAIN-CONTAINING PROTEIN"/>
    <property type="match status" value="1"/>
</dbReference>
<reference evidence="8" key="1">
    <citation type="submission" date="2021-06" db="EMBL/GenBank/DDBJ databases">
        <authorList>
            <person name="Hodson N. C."/>
            <person name="Mongue J. A."/>
            <person name="Jaron S. K."/>
        </authorList>
    </citation>
    <scope>NUCLEOTIDE SEQUENCE</scope>
</reference>
<feature type="domain" description="C2H2-type" evidence="7">
    <location>
        <begin position="316"/>
        <end position="343"/>
    </location>
</feature>
<sequence length="541" mass="62175">MEAQQVDIDVDWENKNCQDEKPSVGIEEFVPCFFCCTVTPFSPNVKVRNFGLKINALCKVMGIPESLFGSNLEKSPFCDDCVGIIKTVSFLNKSVESLLSKLNVQKNIIWNLLKKQYQLESLLEQRLYSAFLPSEVRKKIVERLGINTVIPDRECEKKEPIDFYDSITTSPEVCDNSDPDWTPSSTVNADSHQGERNRNKTNRGRAGTKIGTQRRPISPSNPIVCTHMDPVKGPCYRRFPNEEKLQIHLLRHSRRNDLYKCPHCPRFMSSNYSLDRHVMLHTGETKLVCEVCGESFRTEYLLKQHEIKAHRKDFPYHCEICSQGFIRPVEVKYHSYTHTGNWPLKCDICNFGAVNKSRLERHKLHNHIEAGAELLSCPTCQKQFANTLLLEKHSKRHVEVRAHHCSICLSTFKTLRDVRVHIHDVHTDKRLHLCQLCGADFKTIRHLKNHLAGHDKRKMPFRTRNRPHYRKIQHQTLQVPESSVPVESNFVATVEEPCTDNSVPTVQKVYEISFSPPDLNPSELLCFSNLPDPINPSSSVS</sequence>
<dbReference type="Proteomes" id="UP000708208">
    <property type="component" value="Unassembled WGS sequence"/>
</dbReference>
<feature type="domain" description="C2H2-type" evidence="7">
    <location>
        <begin position="403"/>
        <end position="431"/>
    </location>
</feature>
<proteinExistence type="predicted"/>
<evidence type="ECO:0000256" key="5">
    <source>
        <dbReference type="PROSITE-ProRule" id="PRU00042"/>
    </source>
</evidence>
<dbReference type="PANTHER" id="PTHR24379">
    <property type="entry name" value="KRAB AND ZINC FINGER DOMAIN-CONTAINING"/>
    <property type="match status" value="1"/>
</dbReference>
<feature type="region of interest" description="Disordered" evidence="6">
    <location>
        <begin position="174"/>
        <end position="223"/>
    </location>
</feature>
<dbReference type="SMART" id="SM00355">
    <property type="entry name" value="ZnF_C2H2"/>
    <property type="match status" value="8"/>
</dbReference>
<evidence type="ECO:0000256" key="2">
    <source>
        <dbReference type="ARBA" id="ARBA00022737"/>
    </source>
</evidence>
<feature type="domain" description="C2H2-type" evidence="7">
    <location>
        <begin position="287"/>
        <end position="315"/>
    </location>
</feature>
<dbReference type="EMBL" id="CAJVCH010437609">
    <property type="protein sequence ID" value="CAG7819049.1"/>
    <property type="molecule type" value="Genomic_DNA"/>
</dbReference>